<organism evidence="9 10">
    <name type="scientific">Stylonychia lemnae</name>
    <name type="common">Ciliate</name>
    <dbReference type="NCBI Taxonomy" id="5949"/>
    <lineage>
        <taxon>Eukaryota</taxon>
        <taxon>Sar</taxon>
        <taxon>Alveolata</taxon>
        <taxon>Ciliophora</taxon>
        <taxon>Intramacronucleata</taxon>
        <taxon>Spirotrichea</taxon>
        <taxon>Stichotrichia</taxon>
        <taxon>Sporadotrichida</taxon>
        <taxon>Oxytrichidae</taxon>
        <taxon>Stylonychinae</taxon>
        <taxon>Stylonychia</taxon>
    </lineage>
</organism>
<dbReference type="AlphaFoldDB" id="A0A078A833"/>
<accession>A0A078A833</accession>
<dbReference type="Gene3D" id="3.30.70.330">
    <property type="match status" value="4"/>
</dbReference>
<protein>
    <submittedName>
        <fullName evidence="9">Polyadenylate binding protein</fullName>
    </submittedName>
</protein>
<feature type="compositionally biased region" description="Low complexity" evidence="6">
    <location>
        <begin position="529"/>
        <end position="541"/>
    </location>
</feature>
<evidence type="ECO:0000313" key="10">
    <source>
        <dbReference type="Proteomes" id="UP000039865"/>
    </source>
</evidence>
<dbReference type="InterPro" id="IPR012677">
    <property type="entry name" value="Nucleotide-bd_a/b_plait_sf"/>
</dbReference>
<dbReference type="InterPro" id="IPR000504">
    <property type="entry name" value="RRM_dom"/>
</dbReference>
<feature type="domain" description="PABC" evidence="8">
    <location>
        <begin position="592"/>
        <end position="670"/>
    </location>
</feature>
<evidence type="ECO:0000256" key="2">
    <source>
        <dbReference type="ARBA" id="ARBA00008557"/>
    </source>
</evidence>
<feature type="region of interest" description="Disordered" evidence="6">
    <location>
        <begin position="475"/>
        <end position="552"/>
    </location>
</feature>
<feature type="compositionally biased region" description="Gly residues" evidence="6">
    <location>
        <begin position="510"/>
        <end position="528"/>
    </location>
</feature>
<feature type="domain" description="RRM" evidence="7">
    <location>
        <begin position="159"/>
        <end position="236"/>
    </location>
</feature>
<dbReference type="FunCoup" id="A0A078A833">
    <property type="interactions" value="7"/>
</dbReference>
<evidence type="ECO:0000259" key="8">
    <source>
        <dbReference type="PROSITE" id="PS51309"/>
    </source>
</evidence>
<keyword evidence="4 5" id="KW-0694">RNA-binding</keyword>
<name>A0A078A833_STYLE</name>
<feature type="domain" description="RRM" evidence="7">
    <location>
        <begin position="71"/>
        <end position="151"/>
    </location>
</feature>
<dbReference type="OrthoDB" id="304530at2759"/>
<proteinExistence type="inferred from homology"/>
<dbReference type="EMBL" id="CCKQ01007076">
    <property type="protein sequence ID" value="CDW78415.1"/>
    <property type="molecule type" value="Genomic_DNA"/>
</dbReference>
<dbReference type="InterPro" id="IPR003954">
    <property type="entry name" value="RRM_euk-type"/>
</dbReference>
<dbReference type="InterPro" id="IPR002004">
    <property type="entry name" value="PABP_HYD_C"/>
</dbReference>
<dbReference type="SMART" id="SM00517">
    <property type="entry name" value="PolyA"/>
    <property type="match status" value="1"/>
</dbReference>
<dbReference type="SMART" id="SM00360">
    <property type="entry name" value="RRM"/>
    <property type="match status" value="4"/>
</dbReference>
<evidence type="ECO:0000256" key="6">
    <source>
        <dbReference type="SAM" id="MobiDB-lite"/>
    </source>
</evidence>
<gene>
    <name evidence="9" type="primary">Contig1114.g1207</name>
    <name evidence="9" type="ORF">STYLEM_7392</name>
</gene>
<dbReference type="PROSITE" id="PS51309">
    <property type="entry name" value="PABC"/>
    <property type="match status" value="1"/>
</dbReference>
<comment type="subcellular location">
    <subcellularLocation>
        <location evidence="1">Cytoplasm</location>
    </subcellularLocation>
</comment>
<feature type="domain" description="RRM" evidence="7">
    <location>
        <begin position="352"/>
        <end position="437"/>
    </location>
</feature>
<dbReference type="PROSITE" id="PS50102">
    <property type="entry name" value="RRM"/>
    <property type="match status" value="4"/>
</dbReference>
<feature type="compositionally biased region" description="Low complexity" evidence="6">
    <location>
        <begin position="475"/>
        <end position="509"/>
    </location>
</feature>
<dbReference type="PANTHER" id="PTHR48027">
    <property type="entry name" value="HETEROGENEOUS NUCLEAR RIBONUCLEOPROTEIN 87F-RELATED"/>
    <property type="match status" value="1"/>
</dbReference>
<dbReference type="Pfam" id="PF00076">
    <property type="entry name" value="RRM_1"/>
    <property type="match status" value="4"/>
</dbReference>
<dbReference type="Proteomes" id="UP000039865">
    <property type="component" value="Unassembled WGS sequence"/>
</dbReference>
<dbReference type="InterPro" id="IPR036053">
    <property type="entry name" value="PABP-dom"/>
</dbReference>
<keyword evidence="10" id="KW-1185">Reference proteome</keyword>
<keyword evidence="3" id="KW-0963">Cytoplasm</keyword>
<dbReference type="CDD" id="cd00590">
    <property type="entry name" value="RRM_SF"/>
    <property type="match status" value="1"/>
</dbReference>
<dbReference type="InterPro" id="IPR052462">
    <property type="entry name" value="SLIRP/GR-RBP-like"/>
</dbReference>
<evidence type="ECO:0000259" key="7">
    <source>
        <dbReference type="PROSITE" id="PS50102"/>
    </source>
</evidence>
<dbReference type="GO" id="GO:0003723">
    <property type="term" value="F:RNA binding"/>
    <property type="evidence" value="ECO:0007669"/>
    <property type="project" value="UniProtKB-UniRule"/>
</dbReference>
<evidence type="ECO:0000313" key="9">
    <source>
        <dbReference type="EMBL" id="CDW78415.1"/>
    </source>
</evidence>
<dbReference type="InterPro" id="IPR035979">
    <property type="entry name" value="RBD_domain_sf"/>
</dbReference>
<evidence type="ECO:0000256" key="1">
    <source>
        <dbReference type="ARBA" id="ARBA00004496"/>
    </source>
</evidence>
<dbReference type="GO" id="GO:0005737">
    <property type="term" value="C:cytoplasm"/>
    <property type="evidence" value="ECO:0007669"/>
    <property type="project" value="UniProtKB-SubCell"/>
</dbReference>
<feature type="domain" description="RRM" evidence="7">
    <location>
        <begin position="249"/>
        <end position="327"/>
    </location>
</feature>
<reference evidence="9 10" key="1">
    <citation type="submission" date="2014-06" db="EMBL/GenBank/DDBJ databases">
        <authorList>
            <person name="Swart Estienne"/>
        </authorList>
    </citation>
    <scope>NUCLEOTIDE SEQUENCE [LARGE SCALE GENOMIC DNA]</scope>
    <source>
        <strain evidence="9 10">130c</strain>
    </source>
</reference>
<dbReference type="SUPFAM" id="SSF63570">
    <property type="entry name" value="PABC (PABP) domain"/>
    <property type="match status" value="1"/>
</dbReference>
<evidence type="ECO:0000256" key="4">
    <source>
        <dbReference type="ARBA" id="ARBA00022884"/>
    </source>
</evidence>
<dbReference type="SUPFAM" id="SSF54928">
    <property type="entry name" value="RNA-binding domain, RBD"/>
    <property type="match status" value="2"/>
</dbReference>
<dbReference type="Pfam" id="PF00658">
    <property type="entry name" value="MLLE"/>
    <property type="match status" value="1"/>
</dbReference>
<dbReference type="OMA" id="MIQDSAY"/>
<comment type="similarity">
    <text evidence="2">Belongs to the polyadenylate-binding protein type-1 family.</text>
</comment>
<sequence length="681" mass="78189">MQQQRTQLPPNMMQQVPQQMYGQQPAMQMNPQMMQQQPQFMQGNQIFSDQLQNLTQQRSQGLSKEDKNKFPSLYVGNLPKENFFDLDFYKLFTSKGYRLKSAKVVLHKRTSKPLGYGYLQFATQEEAERALQGMNNYVLNGQALRISLSMPKFEYNEKANLLVKNLDKDVSQQELYEQFRLFGEILSCKLETYQDGQSKGYAFIQFQNEAEAEKALEAMNEKELKGKKIEINKHEKKTQRETQNPAKFNNLFVKNLPKGTDDAQLKNLFQEFGQIDSASVQRDEQGNHKDYGYVCYKDPDHAEKAMQAMNKKQISDDHFLIVNQHVSKKDNEPSHGSKINPITQNLTKTFNSNVFVKFIPNDVTEEQLRQTFTIKDSKIVSIKLVKYIKKYDNEESSPYQFAYILYDTVPAAQKAIQTFHLSTVFGHKPLLVELWVSKEEKEQENKKKENQKIKQFLNNMLNLTIPQYQQVNQQQNIGGGYPQSQGPQGQQMMPNQYNNRGGAGNMNRGNRGGRGGPQRGGHRGGMGPGHNQQYTQRQHPPQQMPPNAFPQQYNPMYMQQMPQQQFGMMQPVPNPVMGMPQQQPNIPPLPLPEVDLSQLAQISDPNEKRQFVGNALYPQIEAAFGQQFAGKITGMLIDENVVDFNQLLSNPSYFSHKAFEAFNLLQQAQNQPLVQANIVPQ</sequence>
<evidence type="ECO:0000256" key="5">
    <source>
        <dbReference type="PROSITE-ProRule" id="PRU00176"/>
    </source>
</evidence>
<evidence type="ECO:0000256" key="3">
    <source>
        <dbReference type="ARBA" id="ARBA00022490"/>
    </source>
</evidence>
<dbReference type="InParanoid" id="A0A078A833"/>
<dbReference type="SMART" id="SM00361">
    <property type="entry name" value="RRM_1"/>
    <property type="match status" value="2"/>
</dbReference>
<dbReference type="Gene3D" id="1.10.1900.10">
    <property type="entry name" value="c-terminal domain of poly(a) binding protein"/>
    <property type="match status" value="1"/>
</dbReference>